<comment type="subcellular location">
    <subcellularLocation>
        <location evidence="2">Cytoplasm</location>
    </subcellularLocation>
</comment>
<dbReference type="SUPFAM" id="SSF55811">
    <property type="entry name" value="Nudix"/>
    <property type="match status" value="1"/>
</dbReference>
<dbReference type="OMA" id="CLLYHKQ"/>
<evidence type="ECO:0000256" key="1">
    <source>
        <dbReference type="ARBA" id="ARBA00001946"/>
    </source>
</evidence>
<evidence type="ECO:0000256" key="6">
    <source>
        <dbReference type="ARBA" id="ARBA00022842"/>
    </source>
</evidence>
<dbReference type="Proteomes" id="UP000006671">
    <property type="component" value="Unassembled WGS sequence"/>
</dbReference>
<dbReference type="InParanoid" id="D2VR40"/>
<comment type="catalytic activity">
    <reaction evidence="7">
        <text>UDP-sugar + H2O = UMP + alpha-D-aldose 1-phosphate.</text>
        <dbReference type="EC" id="3.6.1.45"/>
    </reaction>
</comment>
<evidence type="ECO:0000256" key="3">
    <source>
        <dbReference type="ARBA" id="ARBA00011738"/>
    </source>
</evidence>
<evidence type="ECO:0000256" key="11">
    <source>
        <dbReference type="ARBA" id="ARBA00080475"/>
    </source>
</evidence>
<accession>D2VR40</accession>
<evidence type="ECO:0000256" key="9">
    <source>
        <dbReference type="ARBA" id="ARBA00066480"/>
    </source>
</evidence>
<dbReference type="FunFam" id="3.90.79.10:FF:000035">
    <property type="entry name" value="Uridine diphosphate glucose pyrophosphatase"/>
    <property type="match status" value="1"/>
</dbReference>
<evidence type="ECO:0000256" key="8">
    <source>
        <dbReference type="ARBA" id="ARBA00054674"/>
    </source>
</evidence>
<sequence>MDNITDYHIDTNLGAGSKWISLQRIYYSQNGVSKSWDMAITKDSVAALLYHRERECFLLVKQFRPPVFVRQLMEAKTEEEKTNLKAKMSFELCAGLLDKDGKSPVETMQAEILEECGYQVPLKAIEPITNYYSGAAKNNAIQHLFYVEVMEELSESTDPGLISKKVSEGGGLESEGEMIDVIELPLAKAKEFMMDEEIVRSTGILYAISWWFLEKATPEQVAKYYKK</sequence>
<keyword evidence="14" id="KW-1185">Reference proteome</keyword>
<dbReference type="eggNOG" id="KOG4432">
    <property type="taxonomic scope" value="Eukaryota"/>
</dbReference>
<dbReference type="GO" id="GO:0005737">
    <property type="term" value="C:cytoplasm"/>
    <property type="evidence" value="ECO:0007669"/>
    <property type="project" value="UniProtKB-SubCell"/>
</dbReference>
<dbReference type="PROSITE" id="PS51462">
    <property type="entry name" value="NUDIX"/>
    <property type="match status" value="1"/>
</dbReference>
<name>D2VR40_NAEGR</name>
<dbReference type="InterPro" id="IPR015797">
    <property type="entry name" value="NUDIX_hydrolase-like_dom_sf"/>
</dbReference>
<keyword evidence="5" id="KW-0378">Hydrolase</keyword>
<dbReference type="GeneID" id="8864573"/>
<dbReference type="EMBL" id="GG738890">
    <property type="protein sequence ID" value="EFC40826.1"/>
    <property type="molecule type" value="Genomic_DNA"/>
</dbReference>
<proteinExistence type="predicted"/>
<comment type="cofactor">
    <cofactor evidence="1">
        <name>Mg(2+)</name>
        <dbReference type="ChEBI" id="CHEBI:18420"/>
    </cofactor>
</comment>
<keyword evidence="6" id="KW-0460">Magnesium</keyword>
<dbReference type="GO" id="GO:0046872">
    <property type="term" value="F:metal ion binding"/>
    <property type="evidence" value="ECO:0007669"/>
    <property type="project" value="InterPro"/>
</dbReference>
<dbReference type="GO" id="GO:0006753">
    <property type="term" value="P:nucleoside phosphate metabolic process"/>
    <property type="evidence" value="ECO:0007669"/>
    <property type="project" value="TreeGrafter"/>
</dbReference>
<dbReference type="PANTHER" id="PTHR11839:SF15">
    <property type="entry name" value="URIDINE DIPHOSPHATE GLUCOSE PYROPHOSPHATASE NUDT14"/>
    <property type="match status" value="1"/>
</dbReference>
<evidence type="ECO:0000256" key="2">
    <source>
        <dbReference type="ARBA" id="ARBA00004496"/>
    </source>
</evidence>
<protein>
    <recommendedName>
        <fullName evidence="10">Uridine diphosphate glucose pyrophosphatase NUDT14</fullName>
        <ecNumber evidence="9">3.6.1.45</ecNumber>
    </recommendedName>
    <alternativeName>
        <fullName evidence="11">Nucleoside diphosphate-linked moiety X motif 14</fullName>
    </alternativeName>
</protein>
<dbReference type="OrthoDB" id="10249920at2759"/>
<evidence type="ECO:0000313" key="14">
    <source>
        <dbReference type="Proteomes" id="UP000006671"/>
    </source>
</evidence>
<dbReference type="CDD" id="cd18887">
    <property type="entry name" value="NUDIX_UGPPase_Nudt14"/>
    <property type="match status" value="1"/>
</dbReference>
<comment type="function">
    <text evidence="8">Hydrolyzes UDP-glucose to glucose 1-phosphate and UMP and ADP-ribose to ribose 5-phosphate and AMP. The physiological substrate is probably UDP-glucose. Poor activity on other substrates such as ADP-glucose, CDP-glucose, GDP-glucose and GDP-mannose.</text>
</comment>
<dbReference type="Gene3D" id="3.90.79.10">
    <property type="entry name" value="Nucleoside Triphosphate Pyrophosphohydrolase"/>
    <property type="match status" value="1"/>
</dbReference>
<dbReference type="InterPro" id="IPR000086">
    <property type="entry name" value="NUDIX_hydrolase_dom"/>
</dbReference>
<dbReference type="KEGG" id="ngr:NAEGRDRAFT_71452"/>
<evidence type="ECO:0000256" key="5">
    <source>
        <dbReference type="ARBA" id="ARBA00022801"/>
    </source>
</evidence>
<feature type="domain" description="Nudix hydrolase" evidence="12">
    <location>
        <begin position="40"/>
        <end position="206"/>
    </location>
</feature>
<dbReference type="EC" id="3.6.1.45" evidence="9"/>
<dbReference type="VEuPathDB" id="AmoebaDB:NAEGRDRAFT_71452"/>
<comment type="subunit">
    <text evidence="3">Homodimer.</text>
</comment>
<dbReference type="AlphaFoldDB" id="D2VR40"/>
<dbReference type="STRING" id="5762.D2VR40"/>
<gene>
    <name evidence="13" type="primary">FM168</name>
    <name evidence="13" type="ORF">NAEGRDRAFT_71452</name>
</gene>
<dbReference type="InterPro" id="IPR004385">
    <property type="entry name" value="NDP_pyrophosphatase"/>
</dbReference>
<evidence type="ECO:0000256" key="10">
    <source>
        <dbReference type="ARBA" id="ARBA00071467"/>
    </source>
</evidence>
<evidence type="ECO:0000256" key="7">
    <source>
        <dbReference type="ARBA" id="ARBA00051086"/>
    </source>
</evidence>
<keyword evidence="4" id="KW-0963">Cytoplasm</keyword>
<organism evidence="14">
    <name type="scientific">Naegleria gruberi</name>
    <name type="common">Amoeba</name>
    <dbReference type="NCBI Taxonomy" id="5762"/>
    <lineage>
        <taxon>Eukaryota</taxon>
        <taxon>Discoba</taxon>
        <taxon>Heterolobosea</taxon>
        <taxon>Tetramitia</taxon>
        <taxon>Eutetramitia</taxon>
        <taxon>Vahlkampfiidae</taxon>
        <taxon>Naegleria</taxon>
    </lineage>
</organism>
<evidence type="ECO:0000259" key="12">
    <source>
        <dbReference type="PROSITE" id="PS51462"/>
    </source>
</evidence>
<dbReference type="PANTHER" id="PTHR11839">
    <property type="entry name" value="UDP/ADP-SUGAR PYROPHOSPHATASE"/>
    <property type="match status" value="1"/>
</dbReference>
<dbReference type="RefSeq" id="XP_002673570.1">
    <property type="nucleotide sequence ID" value="XM_002673524.1"/>
</dbReference>
<evidence type="ECO:0000256" key="4">
    <source>
        <dbReference type="ARBA" id="ARBA00022490"/>
    </source>
</evidence>
<dbReference type="NCBIfam" id="TIGR00052">
    <property type="entry name" value="nudix-type nucleoside diphosphatase, YffH/AdpP family"/>
    <property type="match status" value="1"/>
</dbReference>
<dbReference type="GO" id="GO:0019693">
    <property type="term" value="P:ribose phosphate metabolic process"/>
    <property type="evidence" value="ECO:0007669"/>
    <property type="project" value="TreeGrafter"/>
</dbReference>
<reference evidence="13 14" key="1">
    <citation type="journal article" date="2010" name="Cell">
        <title>The genome of Naegleria gruberi illuminates early eukaryotic versatility.</title>
        <authorList>
            <person name="Fritz-Laylin L.K."/>
            <person name="Prochnik S.E."/>
            <person name="Ginger M.L."/>
            <person name="Dacks J.B."/>
            <person name="Carpenter M.L."/>
            <person name="Field M.C."/>
            <person name="Kuo A."/>
            <person name="Paredez A."/>
            <person name="Chapman J."/>
            <person name="Pham J."/>
            <person name="Shu S."/>
            <person name="Neupane R."/>
            <person name="Cipriano M."/>
            <person name="Mancuso J."/>
            <person name="Tu H."/>
            <person name="Salamov A."/>
            <person name="Lindquist E."/>
            <person name="Shapiro H."/>
            <person name="Lucas S."/>
            <person name="Grigoriev I.V."/>
            <person name="Cande W.Z."/>
            <person name="Fulton C."/>
            <person name="Rokhsar D.S."/>
            <person name="Dawson S.C."/>
        </authorList>
    </citation>
    <scope>NUCLEOTIDE SEQUENCE [LARGE SCALE GENOMIC DNA]</scope>
    <source>
        <strain evidence="13 14">NEG-M</strain>
    </source>
</reference>
<evidence type="ECO:0000313" key="13">
    <source>
        <dbReference type="EMBL" id="EFC40826.1"/>
    </source>
</evidence>
<dbReference type="GO" id="GO:0008768">
    <property type="term" value="F:UDP-sugar diphosphatase activity"/>
    <property type="evidence" value="ECO:0007669"/>
    <property type="project" value="UniProtKB-EC"/>
</dbReference>